<feature type="transmembrane region" description="Helical" evidence="7">
    <location>
        <begin position="244"/>
        <end position="269"/>
    </location>
</feature>
<keyword evidence="3 7" id="KW-0812">Transmembrane</keyword>
<evidence type="ECO:0000256" key="3">
    <source>
        <dbReference type="ARBA" id="ARBA00022692"/>
    </source>
</evidence>
<feature type="transmembrane region" description="Helical" evidence="7">
    <location>
        <begin position="176"/>
        <end position="195"/>
    </location>
</feature>
<dbReference type="InterPro" id="IPR002293">
    <property type="entry name" value="AA/rel_permease1"/>
</dbReference>
<comment type="subcellular location">
    <subcellularLocation>
        <location evidence="1">Membrane</location>
        <topology evidence="1">Multi-pass membrane protein</topology>
    </subcellularLocation>
</comment>
<feature type="transmembrane region" description="Helical" evidence="7">
    <location>
        <begin position="54"/>
        <end position="70"/>
    </location>
</feature>
<feature type="transmembrane region" description="Helical" evidence="7">
    <location>
        <begin position="207"/>
        <end position="224"/>
    </location>
</feature>
<evidence type="ECO:0000256" key="6">
    <source>
        <dbReference type="SAM" id="MobiDB-lite"/>
    </source>
</evidence>
<dbReference type="GO" id="GO:0016020">
    <property type="term" value="C:membrane"/>
    <property type="evidence" value="ECO:0007669"/>
    <property type="project" value="UniProtKB-SubCell"/>
</dbReference>
<feature type="transmembrane region" description="Helical" evidence="7">
    <location>
        <begin position="339"/>
        <end position="360"/>
    </location>
</feature>
<dbReference type="Gene3D" id="1.20.1740.10">
    <property type="entry name" value="Amino acid/polyamine transporter I"/>
    <property type="match status" value="1"/>
</dbReference>
<evidence type="ECO:0000256" key="4">
    <source>
        <dbReference type="ARBA" id="ARBA00022989"/>
    </source>
</evidence>
<protein>
    <recommendedName>
        <fullName evidence="10">Amino acid transporter</fullName>
    </recommendedName>
</protein>
<evidence type="ECO:0000313" key="9">
    <source>
        <dbReference type="Proteomes" id="UP000254866"/>
    </source>
</evidence>
<dbReference type="STRING" id="2656787.A0A370TZL7"/>
<dbReference type="RefSeq" id="XP_031873620.1">
    <property type="nucleotide sequence ID" value="XM_032009566.1"/>
</dbReference>
<keyword evidence="9" id="KW-1185">Reference proteome</keyword>
<feature type="transmembrane region" description="Helical" evidence="7">
    <location>
        <begin position="414"/>
        <end position="439"/>
    </location>
</feature>
<evidence type="ECO:0000256" key="7">
    <source>
        <dbReference type="SAM" id="Phobius"/>
    </source>
</evidence>
<dbReference type="GO" id="GO:0022857">
    <property type="term" value="F:transmembrane transporter activity"/>
    <property type="evidence" value="ECO:0007669"/>
    <property type="project" value="InterPro"/>
</dbReference>
<dbReference type="PIRSF" id="PIRSF006060">
    <property type="entry name" value="AA_transporter"/>
    <property type="match status" value="1"/>
</dbReference>
<dbReference type="PANTHER" id="PTHR45649:SF28">
    <property type="entry name" value="TRANSPORTER, PUTATIVE (EUROFUNG)-RELATED"/>
    <property type="match status" value="1"/>
</dbReference>
<evidence type="ECO:0000256" key="1">
    <source>
        <dbReference type="ARBA" id="ARBA00004141"/>
    </source>
</evidence>
<gene>
    <name evidence="8" type="ORF">BP5553_00943</name>
</gene>
<comment type="caution">
    <text evidence="8">The sequence shown here is derived from an EMBL/GenBank/DDBJ whole genome shotgun (WGS) entry which is preliminary data.</text>
</comment>
<evidence type="ECO:0000256" key="5">
    <source>
        <dbReference type="ARBA" id="ARBA00023136"/>
    </source>
</evidence>
<dbReference type="Pfam" id="PF13520">
    <property type="entry name" value="AA_permease_2"/>
    <property type="match status" value="1"/>
</dbReference>
<keyword evidence="4 7" id="KW-1133">Transmembrane helix</keyword>
<feature type="compositionally biased region" description="Polar residues" evidence="6">
    <location>
        <begin position="15"/>
        <end position="25"/>
    </location>
</feature>
<proteinExistence type="predicted"/>
<organism evidence="8 9">
    <name type="scientific">Venustampulla echinocandica</name>
    <dbReference type="NCBI Taxonomy" id="2656787"/>
    <lineage>
        <taxon>Eukaryota</taxon>
        <taxon>Fungi</taxon>
        <taxon>Dikarya</taxon>
        <taxon>Ascomycota</taxon>
        <taxon>Pezizomycotina</taxon>
        <taxon>Leotiomycetes</taxon>
        <taxon>Helotiales</taxon>
        <taxon>Pleuroascaceae</taxon>
        <taxon>Venustampulla</taxon>
    </lineage>
</organism>
<sequence>MPLEVIPPQADEKGTSTATPPNKTTARSDIRSIQDLDSLTALGYTPELRRNRSLFTLLFQTLAIAAIPYGEGSPLLVAIYGGGQLSIFVGWLVVLVLDECVALSLGELASRYPTSAGPYYWSFQIAKRHKTELSFITGWIWLIGNWTITLSVNFGFASLISATITMFHEDFTATPWQLLLIFYAICLITLFICTFGNRLLPMVDTICAGWTAISILIILVALSVKADVGRHSAAYTLGHYDTSLSGWGGFTFFIGLLPAAYTFSAIGMISSMAEEVSDPALKVPLAMSLCIPTGGLAGLFFIIPICATLPPLEAIVSAPSGQALPYIFHAVMGSRGGGLGLTLLVLGVTMFCSISITVAASRCTWAFARDDAIPGAALFSTVNETLNAPVYALLLVTAVQMALGLINLGSSSAFTAFISVGVIALAVSYAIPIAISLLWDRRREVSQARWNCGSLVGTLVNVSTAAHQPPTVSHKRTENRPPRISDLLLRKSSYPGDHFI</sequence>
<dbReference type="OrthoDB" id="3900342at2759"/>
<dbReference type="GeneID" id="43593792"/>
<evidence type="ECO:0000256" key="2">
    <source>
        <dbReference type="ARBA" id="ARBA00022448"/>
    </source>
</evidence>
<dbReference type="AlphaFoldDB" id="A0A370TZL7"/>
<evidence type="ECO:0008006" key="10">
    <source>
        <dbReference type="Google" id="ProtNLM"/>
    </source>
</evidence>
<dbReference type="Proteomes" id="UP000254866">
    <property type="component" value="Unassembled WGS sequence"/>
</dbReference>
<dbReference type="EMBL" id="NPIC01000001">
    <property type="protein sequence ID" value="RDL40964.1"/>
    <property type="molecule type" value="Genomic_DNA"/>
</dbReference>
<accession>A0A370TZL7</accession>
<feature type="region of interest" description="Disordered" evidence="6">
    <location>
        <begin position="1"/>
        <end position="27"/>
    </location>
</feature>
<feature type="transmembrane region" description="Helical" evidence="7">
    <location>
        <begin position="281"/>
        <end position="303"/>
    </location>
</feature>
<feature type="transmembrane region" description="Helical" evidence="7">
    <location>
        <begin position="133"/>
        <end position="156"/>
    </location>
</feature>
<dbReference type="PANTHER" id="PTHR45649">
    <property type="entry name" value="AMINO-ACID PERMEASE BAT1"/>
    <property type="match status" value="1"/>
</dbReference>
<keyword evidence="5 7" id="KW-0472">Membrane</keyword>
<feature type="transmembrane region" description="Helical" evidence="7">
    <location>
        <begin position="76"/>
        <end position="97"/>
    </location>
</feature>
<name>A0A370TZL7_9HELO</name>
<keyword evidence="2" id="KW-0813">Transport</keyword>
<feature type="transmembrane region" description="Helical" evidence="7">
    <location>
        <begin position="390"/>
        <end position="408"/>
    </location>
</feature>
<evidence type="ECO:0000313" key="8">
    <source>
        <dbReference type="EMBL" id="RDL40964.1"/>
    </source>
</evidence>
<reference evidence="8 9" key="1">
    <citation type="journal article" date="2018" name="IMA Fungus">
        <title>IMA Genome-F 9: Draft genome sequence of Annulohypoxylon stygium, Aspergillus mulundensis, Berkeleyomyces basicola (syn. Thielaviopsis basicola), Ceratocystis smalleyi, two Cercospora beticola strains, Coleophoma cylindrospora, Fusarium fracticaudum, Phialophora cf. hyalina, and Morchella septimelata.</title>
        <authorList>
            <person name="Wingfield B.D."/>
            <person name="Bills G.F."/>
            <person name="Dong Y."/>
            <person name="Huang W."/>
            <person name="Nel W.J."/>
            <person name="Swalarsk-Parry B.S."/>
            <person name="Vaghefi N."/>
            <person name="Wilken P.M."/>
            <person name="An Z."/>
            <person name="de Beer Z.W."/>
            <person name="De Vos L."/>
            <person name="Chen L."/>
            <person name="Duong T.A."/>
            <person name="Gao Y."/>
            <person name="Hammerbacher A."/>
            <person name="Kikkert J.R."/>
            <person name="Li Y."/>
            <person name="Li H."/>
            <person name="Li K."/>
            <person name="Li Q."/>
            <person name="Liu X."/>
            <person name="Ma X."/>
            <person name="Naidoo K."/>
            <person name="Pethybridge S.J."/>
            <person name="Sun J."/>
            <person name="Steenkamp E.T."/>
            <person name="van der Nest M.A."/>
            <person name="van Wyk S."/>
            <person name="Wingfield M.J."/>
            <person name="Xiong C."/>
            <person name="Yue Q."/>
            <person name="Zhang X."/>
        </authorList>
    </citation>
    <scope>NUCLEOTIDE SEQUENCE [LARGE SCALE GENOMIC DNA]</scope>
    <source>
        <strain evidence="8 9">BP 5553</strain>
    </source>
</reference>